<keyword evidence="2" id="KW-1185">Reference proteome</keyword>
<reference evidence="1" key="1">
    <citation type="submission" date="2020-07" db="EMBL/GenBank/DDBJ databases">
        <title>Multicomponent nature underlies the extraordinary mechanical properties of spider dragline silk.</title>
        <authorList>
            <person name="Kono N."/>
            <person name="Nakamura H."/>
            <person name="Mori M."/>
            <person name="Yoshida Y."/>
            <person name="Ohtoshi R."/>
            <person name="Malay A.D."/>
            <person name="Moran D.A.P."/>
            <person name="Tomita M."/>
            <person name="Numata K."/>
            <person name="Arakawa K."/>
        </authorList>
    </citation>
    <scope>NUCLEOTIDE SEQUENCE</scope>
</reference>
<organism evidence="1 2">
    <name type="scientific">Trichonephila clavata</name>
    <name type="common">Joro spider</name>
    <name type="synonym">Nephila clavata</name>
    <dbReference type="NCBI Taxonomy" id="2740835"/>
    <lineage>
        <taxon>Eukaryota</taxon>
        <taxon>Metazoa</taxon>
        <taxon>Ecdysozoa</taxon>
        <taxon>Arthropoda</taxon>
        <taxon>Chelicerata</taxon>
        <taxon>Arachnida</taxon>
        <taxon>Araneae</taxon>
        <taxon>Araneomorphae</taxon>
        <taxon>Entelegynae</taxon>
        <taxon>Araneoidea</taxon>
        <taxon>Nephilidae</taxon>
        <taxon>Trichonephila</taxon>
    </lineage>
</organism>
<dbReference type="AlphaFoldDB" id="A0A8X6JPS5"/>
<evidence type="ECO:0000313" key="1">
    <source>
        <dbReference type="EMBL" id="GFR15066.1"/>
    </source>
</evidence>
<sequence>MLRLNMLENFEIFVANSHSGFKFYIFSSDDSFSLLPFFFRDLQPGGSLLSLRLQKLFSSTSARGQQEPVFRSNQSYFSNSIIQQYRPPFLSLDQVLTLSK</sequence>
<accession>A0A8X6JPS5</accession>
<protein>
    <submittedName>
        <fullName evidence="1">Uncharacterized protein</fullName>
    </submittedName>
</protein>
<dbReference type="Proteomes" id="UP000887116">
    <property type="component" value="Unassembled WGS sequence"/>
</dbReference>
<gene>
    <name evidence="1" type="ORF">TNCT_626451</name>
</gene>
<name>A0A8X6JPS5_TRICU</name>
<evidence type="ECO:0000313" key="2">
    <source>
        <dbReference type="Proteomes" id="UP000887116"/>
    </source>
</evidence>
<comment type="caution">
    <text evidence="1">The sequence shown here is derived from an EMBL/GenBank/DDBJ whole genome shotgun (WGS) entry which is preliminary data.</text>
</comment>
<dbReference type="EMBL" id="BMAO01027186">
    <property type="protein sequence ID" value="GFR15066.1"/>
    <property type="molecule type" value="Genomic_DNA"/>
</dbReference>
<proteinExistence type="predicted"/>